<protein>
    <recommendedName>
        <fullName evidence="3">HMG box domain-containing protein</fullName>
    </recommendedName>
</protein>
<keyword evidence="5" id="KW-1185">Reference proteome</keyword>
<comment type="caution">
    <text evidence="4">The sequence shown here is derived from an EMBL/GenBank/DDBJ whole genome shotgun (WGS) entry which is preliminary data.</text>
</comment>
<keyword evidence="1" id="KW-0238">DNA-binding</keyword>
<keyword evidence="1" id="KW-0539">Nucleus</keyword>
<dbReference type="PROSITE" id="PS50118">
    <property type="entry name" value="HMG_BOX_2"/>
    <property type="match status" value="1"/>
</dbReference>
<evidence type="ECO:0000256" key="2">
    <source>
        <dbReference type="SAM" id="MobiDB-lite"/>
    </source>
</evidence>
<feature type="region of interest" description="Disordered" evidence="2">
    <location>
        <begin position="48"/>
        <end position="111"/>
    </location>
</feature>
<dbReference type="SMART" id="SM00398">
    <property type="entry name" value="HMG"/>
    <property type="match status" value="1"/>
</dbReference>
<sequence length="262" mass="29224">MLFPRLATRLLARSASSASKLVLGHVPVTQTTRSFSVSGVAWARAGAAAASEKKASTKKAPAKKKATTKSAKKPAGKKKKAKKSLRPAARPKKKGQPVRIRPGDRPPKRPASSYGFFIIEQCKSEQIPEGTNPVQYITYRSKEVGASWRALSEQEKQVGSSEFPTAAANYKRRLEEYIKNTDPKIINEINRRRSEKGKIKLKRLHPFTNGYILFSLEERQKRPVPTSRDEGNVLVRDLGQAWNALSDEAKQVDLYSPTRKKL</sequence>
<feature type="compositionally biased region" description="Basic residues" evidence="2">
    <location>
        <begin position="56"/>
        <end position="96"/>
    </location>
</feature>
<dbReference type="InterPro" id="IPR009071">
    <property type="entry name" value="HMG_box_dom"/>
</dbReference>
<evidence type="ECO:0000313" key="4">
    <source>
        <dbReference type="EMBL" id="OCB89460.1"/>
    </source>
</evidence>
<dbReference type="OrthoDB" id="1919336at2759"/>
<gene>
    <name evidence="4" type="ORF">A7U60_g3350</name>
</gene>
<dbReference type="AlphaFoldDB" id="A0A9Q5N6Z2"/>
<feature type="domain" description="HMG box" evidence="3">
    <location>
        <begin position="107"/>
        <end position="178"/>
    </location>
</feature>
<feature type="DNA-binding region" description="HMG box" evidence="1">
    <location>
        <begin position="107"/>
        <end position="178"/>
    </location>
</feature>
<dbReference type="SUPFAM" id="SSF47095">
    <property type="entry name" value="HMG-box"/>
    <property type="match status" value="2"/>
</dbReference>
<reference evidence="4" key="1">
    <citation type="submission" date="2016-06" db="EMBL/GenBank/DDBJ databases">
        <title>Draft Genome sequence of the fungus Inonotus baumii.</title>
        <authorList>
            <person name="Zhu H."/>
            <person name="Lin W."/>
        </authorList>
    </citation>
    <scope>NUCLEOTIDE SEQUENCE</scope>
    <source>
        <strain evidence="4">821</strain>
    </source>
</reference>
<proteinExistence type="predicted"/>
<dbReference type="GO" id="GO:0005634">
    <property type="term" value="C:nucleus"/>
    <property type="evidence" value="ECO:0007669"/>
    <property type="project" value="UniProtKB-UniRule"/>
</dbReference>
<dbReference type="InterPro" id="IPR036910">
    <property type="entry name" value="HMG_box_dom_sf"/>
</dbReference>
<dbReference type="EMBL" id="LNZH02000155">
    <property type="protein sequence ID" value="OCB89460.1"/>
    <property type="molecule type" value="Genomic_DNA"/>
</dbReference>
<dbReference type="Gene3D" id="1.10.30.10">
    <property type="entry name" value="High mobility group box domain"/>
    <property type="match status" value="1"/>
</dbReference>
<name>A0A9Q5N6Z2_SANBA</name>
<evidence type="ECO:0000259" key="3">
    <source>
        <dbReference type="PROSITE" id="PS50118"/>
    </source>
</evidence>
<dbReference type="GO" id="GO:0003677">
    <property type="term" value="F:DNA binding"/>
    <property type="evidence" value="ECO:0007669"/>
    <property type="project" value="UniProtKB-UniRule"/>
</dbReference>
<accession>A0A9Q5N6Z2</accession>
<evidence type="ECO:0000313" key="5">
    <source>
        <dbReference type="Proteomes" id="UP000757232"/>
    </source>
</evidence>
<evidence type="ECO:0000256" key="1">
    <source>
        <dbReference type="PROSITE-ProRule" id="PRU00267"/>
    </source>
</evidence>
<dbReference type="Proteomes" id="UP000757232">
    <property type="component" value="Unassembled WGS sequence"/>
</dbReference>
<organism evidence="4 5">
    <name type="scientific">Sanghuangporus baumii</name>
    <name type="common">Phellinus baumii</name>
    <dbReference type="NCBI Taxonomy" id="108892"/>
    <lineage>
        <taxon>Eukaryota</taxon>
        <taxon>Fungi</taxon>
        <taxon>Dikarya</taxon>
        <taxon>Basidiomycota</taxon>
        <taxon>Agaricomycotina</taxon>
        <taxon>Agaricomycetes</taxon>
        <taxon>Hymenochaetales</taxon>
        <taxon>Hymenochaetaceae</taxon>
        <taxon>Sanghuangporus</taxon>
    </lineage>
</organism>